<name>A0ABV1ADD0_9TELE</name>
<feature type="non-terminal residue" evidence="1">
    <location>
        <position position="1"/>
    </location>
</feature>
<evidence type="ECO:0000313" key="1">
    <source>
        <dbReference type="EMBL" id="MEQ2316573.1"/>
    </source>
</evidence>
<protein>
    <submittedName>
        <fullName evidence="1">Uncharacterized protein</fullName>
    </submittedName>
</protein>
<dbReference type="Proteomes" id="UP001469553">
    <property type="component" value="Unassembled WGS sequence"/>
</dbReference>
<evidence type="ECO:0000313" key="2">
    <source>
        <dbReference type="Proteomes" id="UP001469553"/>
    </source>
</evidence>
<keyword evidence="2" id="KW-1185">Reference proteome</keyword>
<comment type="caution">
    <text evidence="1">The sequence shown here is derived from an EMBL/GenBank/DDBJ whole genome shotgun (WGS) entry which is preliminary data.</text>
</comment>
<dbReference type="EMBL" id="JAHRIP010089319">
    <property type="protein sequence ID" value="MEQ2316573.1"/>
    <property type="molecule type" value="Genomic_DNA"/>
</dbReference>
<accession>A0ABV1ADD0</accession>
<proteinExistence type="predicted"/>
<gene>
    <name evidence="1" type="ORF">AMECASPLE_033851</name>
</gene>
<organism evidence="1 2">
    <name type="scientific">Ameca splendens</name>
    <dbReference type="NCBI Taxonomy" id="208324"/>
    <lineage>
        <taxon>Eukaryota</taxon>
        <taxon>Metazoa</taxon>
        <taxon>Chordata</taxon>
        <taxon>Craniata</taxon>
        <taxon>Vertebrata</taxon>
        <taxon>Euteleostomi</taxon>
        <taxon>Actinopterygii</taxon>
        <taxon>Neopterygii</taxon>
        <taxon>Teleostei</taxon>
        <taxon>Neoteleostei</taxon>
        <taxon>Acanthomorphata</taxon>
        <taxon>Ovalentaria</taxon>
        <taxon>Atherinomorphae</taxon>
        <taxon>Cyprinodontiformes</taxon>
        <taxon>Goodeidae</taxon>
        <taxon>Ameca</taxon>
    </lineage>
</organism>
<sequence length="73" mass="8458">HLVDELKELALPFLQILLQHICFQMVEKSEYRNHGAQAVGMLTSHMASTDYAHFIKWLFNFSGHSKEFSYSKG</sequence>
<reference evidence="1 2" key="1">
    <citation type="submission" date="2021-06" db="EMBL/GenBank/DDBJ databases">
        <authorList>
            <person name="Palmer J.M."/>
        </authorList>
    </citation>
    <scope>NUCLEOTIDE SEQUENCE [LARGE SCALE GENOMIC DNA]</scope>
    <source>
        <strain evidence="1 2">AS_MEX2019</strain>
        <tissue evidence="1">Muscle</tissue>
    </source>
</reference>